<proteinExistence type="predicted"/>
<accession>A0A7U3ZRN6</accession>
<evidence type="ECO:0008006" key="3">
    <source>
        <dbReference type="Google" id="ProtNLM"/>
    </source>
</evidence>
<dbReference type="EMBL" id="CP002862">
    <property type="protein sequence ID" value="AEI52120.1"/>
    <property type="molecule type" value="Genomic_DNA"/>
</dbReference>
<name>A0A7U3ZRN6_RUNSL</name>
<dbReference type="Gene3D" id="1.25.40.10">
    <property type="entry name" value="Tetratricopeptide repeat domain"/>
    <property type="match status" value="1"/>
</dbReference>
<geneLocation type="plasmid" evidence="1 2">
    <name>pRUNSL03</name>
</geneLocation>
<reference evidence="2" key="1">
    <citation type="submission" date="2011-06" db="EMBL/GenBank/DDBJ databases">
        <title>The complete genome of plasmid 3 of Runella slithyformis DSM 19594.</title>
        <authorList>
            <consortium name="US DOE Joint Genome Institute (JGI-PGF)"/>
            <person name="Lucas S."/>
            <person name="Han J."/>
            <person name="Lapidus A."/>
            <person name="Bruce D."/>
            <person name="Goodwin L."/>
            <person name="Pitluck S."/>
            <person name="Peters L."/>
            <person name="Kyrpides N."/>
            <person name="Mavromatis K."/>
            <person name="Ivanova N."/>
            <person name="Ovchinnikova G."/>
            <person name="Zhang X."/>
            <person name="Misra M."/>
            <person name="Detter J.C."/>
            <person name="Tapia R."/>
            <person name="Han C."/>
            <person name="Land M."/>
            <person name="Hauser L."/>
            <person name="Markowitz V."/>
            <person name="Cheng J.-F."/>
            <person name="Hugenholtz P."/>
            <person name="Woyke T."/>
            <person name="Wu D."/>
            <person name="Tindall B."/>
            <person name="Faehrich R."/>
            <person name="Brambilla E."/>
            <person name="Klenk H.-P."/>
            <person name="Eisen J.A."/>
        </authorList>
    </citation>
    <scope>NUCLEOTIDE SEQUENCE [LARGE SCALE GENOMIC DNA]</scope>
    <source>
        <strain evidence="2">ATCC 29530 / DSM 19594 / LMG 11500 / NCIMB 11436 / LSU 4</strain>
        <plasmid evidence="2">pRUNSL03</plasmid>
    </source>
</reference>
<dbReference type="AlphaFoldDB" id="A0A7U3ZRN6"/>
<dbReference type="InterPro" id="IPR011990">
    <property type="entry name" value="TPR-like_helical_dom_sf"/>
</dbReference>
<organism evidence="1 2">
    <name type="scientific">Runella slithyformis (strain ATCC 29530 / DSM 19594 / LMG 11500 / NCIMB 11436 / LSU 4)</name>
    <dbReference type="NCBI Taxonomy" id="761193"/>
    <lineage>
        <taxon>Bacteria</taxon>
        <taxon>Pseudomonadati</taxon>
        <taxon>Bacteroidota</taxon>
        <taxon>Cytophagia</taxon>
        <taxon>Cytophagales</taxon>
        <taxon>Spirosomataceae</taxon>
        <taxon>Runella</taxon>
    </lineage>
</organism>
<dbReference type="Proteomes" id="UP000000493">
    <property type="component" value="Plasmid pRUNSL03"/>
</dbReference>
<protein>
    <recommendedName>
        <fullName evidence="3">Tetratricopeptide repeat protein</fullName>
    </recommendedName>
</protein>
<dbReference type="KEGG" id="rsi:Runsl_5823"/>
<dbReference type="SUPFAM" id="SSF48452">
    <property type="entry name" value="TPR-like"/>
    <property type="match status" value="1"/>
</dbReference>
<evidence type="ECO:0000313" key="1">
    <source>
        <dbReference type="EMBL" id="AEI52120.1"/>
    </source>
</evidence>
<evidence type="ECO:0000313" key="2">
    <source>
        <dbReference type="Proteomes" id="UP000000493"/>
    </source>
</evidence>
<keyword evidence="1" id="KW-0614">Plasmid</keyword>
<gene>
    <name evidence="1" type="ordered locus">Runsl_5823</name>
</gene>
<keyword evidence="2" id="KW-1185">Reference proteome</keyword>
<reference evidence="1 2" key="2">
    <citation type="journal article" date="2012" name="Stand. Genomic Sci.">
        <title>Complete genome sequence of the aquatic bacterium Runella slithyformis type strain (LSU 4(T)).</title>
        <authorList>
            <person name="Copeland A."/>
            <person name="Zhang X."/>
            <person name="Misra M."/>
            <person name="Lapidus A."/>
            <person name="Nolan M."/>
            <person name="Lucas S."/>
            <person name="Deshpande S."/>
            <person name="Cheng J.F."/>
            <person name="Tapia R."/>
            <person name="Goodwin L.A."/>
            <person name="Pitluck S."/>
            <person name="Liolios K."/>
            <person name="Pagani I."/>
            <person name="Ivanova N."/>
            <person name="Mikhailova N."/>
            <person name="Pati A."/>
            <person name="Chen A."/>
            <person name="Palaniappan K."/>
            <person name="Land M."/>
            <person name="Hauser L."/>
            <person name="Pan C."/>
            <person name="Jeffries C.D."/>
            <person name="Detter J.C."/>
            <person name="Brambilla E.M."/>
            <person name="Rohde M."/>
            <person name="Djao O.D."/>
            <person name="Goker M."/>
            <person name="Sikorski J."/>
            <person name="Tindall B.J."/>
            <person name="Woyke T."/>
            <person name="Bristow J."/>
            <person name="Eisen J.A."/>
            <person name="Markowitz V."/>
            <person name="Hugenholtz P."/>
            <person name="Kyrpides N.C."/>
            <person name="Klenk H.P."/>
            <person name="Mavromatis K."/>
        </authorList>
    </citation>
    <scope>NUCLEOTIDE SEQUENCE [LARGE SCALE GENOMIC DNA]</scope>
    <source>
        <strain evidence="2">ATCC 29530 / DSM 19594 / LMG 11500 / NCIMB 11436 / LSU 4</strain>
    </source>
</reference>
<dbReference type="RefSeq" id="WP_013921701.1">
    <property type="nucleotide sequence ID" value="NC_015694.1"/>
</dbReference>
<sequence length="184" mass="21299">MFRELDIREQFYFAKNNYTNWLPRNPDENMFVQFMMDIYRSSEKIKESSSEVGVNHFNRGNKLYSQGDFRGAISSYTASFKVYPMCDTFLNLSMSFAKIKQYTHGLQISCDALAIADYLDIEDKLPVIYFQRGAIMAELLDSAWELSIANTELVEFALDNFRQAEALGVPQARQYIKNIMDVLA</sequence>